<dbReference type="AlphaFoldDB" id="A0A9Q0KYG5"/>
<protein>
    <submittedName>
        <fullName evidence="1">Uncharacterized protein</fullName>
    </submittedName>
</protein>
<evidence type="ECO:0000313" key="1">
    <source>
        <dbReference type="EMBL" id="KAJ4978721.1"/>
    </source>
</evidence>
<keyword evidence="2" id="KW-1185">Reference proteome</keyword>
<dbReference type="EMBL" id="JAMYWD010000002">
    <property type="protein sequence ID" value="KAJ4978721.1"/>
    <property type="molecule type" value="Genomic_DNA"/>
</dbReference>
<dbReference type="PANTHER" id="PTHR33181:SF15">
    <property type="entry name" value="PROTEIN FAR1-RELATED SEQUENCE"/>
    <property type="match status" value="1"/>
</dbReference>
<name>A0A9Q0KYG5_9MAGN</name>
<evidence type="ECO:0000313" key="2">
    <source>
        <dbReference type="Proteomes" id="UP001141806"/>
    </source>
</evidence>
<accession>A0A9Q0KYG5</accession>
<sequence>MNVEREREREREMDRWKRWWCFKNKFLFQTKRLALSITSRLAYKHKGNLEHGLVKLYEDKESCREYEDIQVMWEMIHSSFQPTSLKTQSKKRSCYLRLCFIQQHDDTWEEEGS</sequence>
<comment type="caution">
    <text evidence="1">The sequence shown here is derived from an EMBL/GenBank/DDBJ whole genome shotgun (WGS) entry which is preliminary data.</text>
</comment>
<organism evidence="1 2">
    <name type="scientific">Protea cynaroides</name>
    <dbReference type="NCBI Taxonomy" id="273540"/>
    <lineage>
        <taxon>Eukaryota</taxon>
        <taxon>Viridiplantae</taxon>
        <taxon>Streptophyta</taxon>
        <taxon>Embryophyta</taxon>
        <taxon>Tracheophyta</taxon>
        <taxon>Spermatophyta</taxon>
        <taxon>Magnoliopsida</taxon>
        <taxon>Proteales</taxon>
        <taxon>Proteaceae</taxon>
        <taxon>Protea</taxon>
    </lineage>
</organism>
<reference evidence="1" key="1">
    <citation type="journal article" date="2023" name="Plant J.">
        <title>The genome of the king protea, Protea cynaroides.</title>
        <authorList>
            <person name="Chang J."/>
            <person name="Duong T.A."/>
            <person name="Schoeman C."/>
            <person name="Ma X."/>
            <person name="Roodt D."/>
            <person name="Barker N."/>
            <person name="Li Z."/>
            <person name="Van de Peer Y."/>
            <person name="Mizrachi E."/>
        </authorList>
    </citation>
    <scope>NUCLEOTIDE SEQUENCE</scope>
    <source>
        <tissue evidence="1">Young leaves</tissue>
    </source>
</reference>
<dbReference type="PANTHER" id="PTHR33181">
    <property type="entry name" value="OS01G0778500 PROTEIN"/>
    <property type="match status" value="1"/>
</dbReference>
<dbReference type="Proteomes" id="UP001141806">
    <property type="component" value="Unassembled WGS sequence"/>
</dbReference>
<dbReference type="OrthoDB" id="1620383at2759"/>
<proteinExistence type="predicted"/>
<gene>
    <name evidence="1" type="ORF">NE237_009501</name>
</gene>